<accession>A0AA85FR71</accession>
<evidence type="ECO:0000313" key="5">
    <source>
        <dbReference type="Proteomes" id="UP000050792"/>
    </source>
</evidence>
<keyword evidence="3" id="KW-0812">Transmembrane</keyword>
<protein>
    <recommendedName>
        <fullName evidence="4">EGF-like domain-containing protein</fullName>
    </recommendedName>
</protein>
<organism evidence="5 6">
    <name type="scientific">Schistosoma rodhaini</name>
    <dbReference type="NCBI Taxonomy" id="6188"/>
    <lineage>
        <taxon>Eukaryota</taxon>
        <taxon>Metazoa</taxon>
        <taxon>Spiralia</taxon>
        <taxon>Lophotrochozoa</taxon>
        <taxon>Platyhelminthes</taxon>
        <taxon>Trematoda</taxon>
        <taxon>Digenea</taxon>
        <taxon>Strigeidida</taxon>
        <taxon>Schistosomatoidea</taxon>
        <taxon>Schistosomatidae</taxon>
        <taxon>Schistosoma</taxon>
    </lineage>
</organism>
<dbReference type="AlphaFoldDB" id="A0AA85FR71"/>
<evidence type="ECO:0000256" key="1">
    <source>
        <dbReference type="PROSITE-ProRule" id="PRU00076"/>
    </source>
</evidence>
<feature type="disulfide bond" evidence="1">
    <location>
        <begin position="28"/>
        <end position="45"/>
    </location>
</feature>
<dbReference type="PROSITE" id="PS00022">
    <property type="entry name" value="EGF_1"/>
    <property type="match status" value="1"/>
</dbReference>
<feature type="compositionally biased region" description="Low complexity" evidence="2">
    <location>
        <begin position="315"/>
        <end position="329"/>
    </location>
</feature>
<feature type="domain" description="EGF-like" evidence="4">
    <location>
        <begin position="19"/>
        <end position="57"/>
    </location>
</feature>
<comment type="caution">
    <text evidence="1">Lacks conserved residue(s) required for the propagation of feature annotation.</text>
</comment>
<dbReference type="PROSITE" id="PS50026">
    <property type="entry name" value="EGF_3"/>
    <property type="match status" value="1"/>
</dbReference>
<reference evidence="5" key="1">
    <citation type="submission" date="2022-06" db="EMBL/GenBank/DDBJ databases">
        <authorList>
            <person name="Berger JAMES D."/>
            <person name="Berger JAMES D."/>
        </authorList>
    </citation>
    <scope>NUCLEOTIDE SEQUENCE [LARGE SCALE GENOMIC DNA]</scope>
</reference>
<keyword evidence="1" id="KW-0245">EGF-like domain</keyword>
<dbReference type="Proteomes" id="UP000050792">
    <property type="component" value="Unassembled WGS sequence"/>
</dbReference>
<evidence type="ECO:0000313" key="6">
    <source>
        <dbReference type="WBParaSite" id="SRDH1_62740.1"/>
    </source>
</evidence>
<feature type="disulfide bond" evidence="1">
    <location>
        <begin position="47"/>
        <end position="56"/>
    </location>
</feature>
<evidence type="ECO:0000256" key="2">
    <source>
        <dbReference type="SAM" id="MobiDB-lite"/>
    </source>
</evidence>
<dbReference type="InterPro" id="IPR000742">
    <property type="entry name" value="EGF"/>
</dbReference>
<feature type="compositionally biased region" description="Acidic residues" evidence="2">
    <location>
        <begin position="288"/>
        <end position="303"/>
    </location>
</feature>
<keyword evidence="3" id="KW-1133">Transmembrane helix</keyword>
<keyword evidence="3" id="KW-0472">Membrane</keyword>
<feature type="transmembrane region" description="Helical" evidence="3">
    <location>
        <begin position="78"/>
        <end position="102"/>
    </location>
</feature>
<dbReference type="Gene3D" id="2.10.25.10">
    <property type="entry name" value="Laminin"/>
    <property type="match status" value="1"/>
</dbReference>
<dbReference type="WBParaSite" id="SRDH1_62740.1">
    <property type="protein sequence ID" value="SRDH1_62740.1"/>
    <property type="gene ID" value="SRDH1_62740"/>
</dbReference>
<reference evidence="6" key="2">
    <citation type="submission" date="2023-11" db="UniProtKB">
        <authorList>
            <consortium name="WormBaseParasite"/>
        </authorList>
    </citation>
    <scope>IDENTIFICATION</scope>
</reference>
<keyword evidence="5" id="KW-1185">Reference proteome</keyword>
<evidence type="ECO:0000259" key="4">
    <source>
        <dbReference type="PROSITE" id="PS50026"/>
    </source>
</evidence>
<proteinExistence type="predicted"/>
<sequence>MFDLISTDRINFIERGGTGLLPCTINTCLNQGICLMDPLFNKFRCICGAYHSGNLCEKFNSSIFICSKLGLCRPLGPYLFGFSIFMFLCILVTFGHGFCLLFNKLLKFIESVQNDDEKKQNSDNDDITNESRIQVSSSSLNQMMNQNLFMRNMSNLDQYISSTNVKTRLHFNQIKPKYKCFIRDHVKMPLNQGDQNHRKIIDLTRINRDQCLLIHNEVGSKKHLHFQPMPTLFVKKPNYSHELNEIPENENPYLNDNSYSSNETKASLKTLSFRQKVNVNDDNCGGYDNDDDDEDDDDEDDVNGVDNDNNDDKLLTPSANNSSLSPTSSKYQQSCSIPLQNMENTNALSTSAKTSYINTHQNHKIYTKHIHILQAPKRDSSFFKRLFKCVETNTNSPLTCRYNSSYVSICSTATTKSTIPKGSTKTFVVYNNHKSETILQPSENRIKNILIKNEVDNQSAYITLHL</sequence>
<feature type="region of interest" description="Disordered" evidence="2">
    <location>
        <begin position="279"/>
        <end position="334"/>
    </location>
</feature>
<evidence type="ECO:0000256" key="3">
    <source>
        <dbReference type="SAM" id="Phobius"/>
    </source>
</evidence>
<dbReference type="SUPFAM" id="SSF57196">
    <property type="entry name" value="EGF/Laminin"/>
    <property type="match status" value="1"/>
</dbReference>
<keyword evidence="1" id="KW-1015">Disulfide bond</keyword>
<name>A0AA85FR71_9TREM</name>